<dbReference type="InterPro" id="IPR009057">
    <property type="entry name" value="Homeodomain-like_sf"/>
</dbReference>
<dbReference type="InterPro" id="IPR025948">
    <property type="entry name" value="HTH-like_dom"/>
</dbReference>
<organism evidence="2 3">
    <name type="scientific">Achromobacter denitrificans</name>
    <name type="common">Alcaligenes denitrificans</name>
    <dbReference type="NCBI Taxonomy" id="32002"/>
    <lineage>
        <taxon>Bacteria</taxon>
        <taxon>Pseudomonadati</taxon>
        <taxon>Pseudomonadota</taxon>
        <taxon>Betaproteobacteria</taxon>
        <taxon>Burkholderiales</taxon>
        <taxon>Alcaligenaceae</taxon>
        <taxon>Achromobacter</taxon>
    </lineage>
</organism>
<dbReference type="InterPro" id="IPR036397">
    <property type="entry name" value="RNaseH_sf"/>
</dbReference>
<dbReference type="InterPro" id="IPR012337">
    <property type="entry name" value="RNaseH-like_sf"/>
</dbReference>
<dbReference type="Gene3D" id="1.10.10.60">
    <property type="entry name" value="Homeodomain-like"/>
    <property type="match status" value="1"/>
</dbReference>
<dbReference type="Pfam" id="PF13333">
    <property type="entry name" value="rve_2"/>
    <property type="match status" value="1"/>
</dbReference>
<dbReference type="Pfam" id="PF01527">
    <property type="entry name" value="HTH_Tnp_1"/>
    <property type="match status" value="1"/>
</dbReference>
<dbReference type="PANTHER" id="PTHR46889">
    <property type="entry name" value="TRANSPOSASE INSF FOR INSERTION SEQUENCE IS3B-RELATED"/>
    <property type="match status" value="1"/>
</dbReference>
<reference evidence="2 3" key="1">
    <citation type="submission" date="2024-05" db="EMBL/GenBank/DDBJ databases">
        <title>Achromobacter denitrificans. BP1, complete genome.</title>
        <authorList>
            <person name="Zhang B."/>
        </authorList>
    </citation>
    <scope>NUCLEOTIDE SEQUENCE [LARGE SCALE GENOMIC DNA]</scope>
    <source>
        <strain evidence="2 3">BP1</strain>
    </source>
</reference>
<proteinExistence type="predicted"/>
<dbReference type="Pfam" id="PF13276">
    <property type="entry name" value="HTH_21"/>
    <property type="match status" value="1"/>
</dbReference>
<evidence type="ECO:0000313" key="2">
    <source>
        <dbReference type="EMBL" id="XAN14095.1"/>
    </source>
</evidence>
<gene>
    <name evidence="2" type="ORF">AAIK43_22250</name>
</gene>
<dbReference type="PANTHER" id="PTHR46889:SF4">
    <property type="entry name" value="TRANSPOSASE INSO FOR INSERTION SEQUENCE ELEMENT IS911B-RELATED"/>
    <property type="match status" value="1"/>
</dbReference>
<protein>
    <submittedName>
        <fullName evidence="2">IS3 family transposase</fullName>
    </submittedName>
</protein>
<dbReference type="SUPFAM" id="SSF46689">
    <property type="entry name" value="Homeodomain-like"/>
    <property type="match status" value="1"/>
</dbReference>
<dbReference type="PROSITE" id="PS50994">
    <property type="entry name" value="INTEGRASE"/>
    <property type="match status" value="1"/>
</dbReference>
<name>A0ABZ3G0N3_ACHDE</name>
<evidence type="ECO:0000259" key="1">
    <source>
        <dbReference type="PROSITE" id="PS50994"/>
    </source>
</evidence>
<dbReference type="NCBIfam" id="NF033516">
    <property type="entry name" value="transpos_IS3"/>
    <property type="match status" value="1"/>
</dbReference>
<dbReference type="Proteomes" id="UP001446337">
    <property type="component" value="Chromosome"/>
</dbReference>
<dbReference type="InterPro" id="IPR050900">
    <property type="entry name" value="Transposase_IS3/IS150/IS904"/>
</dbReference>
<dbReference type="InterPro" id="IPR001584">
    <property type="entry name" value="Integrase_cat-core"/>
</dbReference>
<dbReference type="RefSeq" id="WP_209167078.1">
    <property type="nucleotide sequence ID" value="NZ_CP154792.1"/>
</dbReference>
<keyword evidence="3" id="KW-1185">Reference proteome</keyword>
<dbReference type="Gene3D" id="3.30.420.10">
    <property type="entry name" value="Ribonuclease H-like superfamily/Ribonuclease H"/>
    <property type="match status" value="1"/>
</dbReference>
<dbReference type="EMBL" id="CP154792">
    <property type="protein sequence ID" value="XAN14095.1"/>
    <property type="molecule type" value="Genomic_DNA"/>
</dbReference>
<dbReference type="InterPro" id="IPR002514">
    <property type="entry name" value="Transposase_8"/>
</dbReference>
<sequence length="395" mass="45428">MSEKLVPKRQYTDEFKVEAIRLAESVGQHEAARRLGVPVATLGNWSRRSRNAKSVGEVGGHEVKSTRSTRPINELEAENSRLRKELASARLDIEILRKGDGVLREGVAVKYAWIDEHRDQYSVTRLCHILTVSRSGYCQWRNRGPSQRAQANAALDREVAAIHRASRGSYGRPRIVKQLRMQGQPASAERVRRSLQRLGLRPVYKRPYRVTTDSTHRLPVAPNLLDRRFDGWQPDQAWVSDITFIRTGEGWLYLAAILDLASRRIVGWSMSERINAELVCQALRSACWHRKPPPGLLLHSDRGSQYASRAYRKLAADFKMNVSMSRRANAWDNAPMESFFKTLKVERIYQVRYETRAQARLDIVDWIEGYYNRQRLHTSIDFSTPVDYQARMIAA</sequence>
<accession>A0ABZ3G0N3</accession>
<dbReference type="Pfam" id="PF00665">
    <property type="entry name" value="rve"/>
    <property type="match status" value="1"/>
</dbReference>
<dbReference type="SUPFAM" id="SSF53098">
    <property type="entry name" value="Ribonuclease H-like"/>
    <property type="match status" value="1"/>
</dbReference>
<dbReference type="InterPro" id="IPR048020">
    <property type="entry name" value="Transpos_IS3"/>
</dbReference>
<feature type="domain" description="Integrase catalytic" evidence="1">
    <location>
        <begin position="230"/>
        <end position="393"/>
    </location>
</feature>
<evidence type="ECO:0000313" key="3">
    <source>
        <dbReference type="Proteomes" id="UP001446337"/>
    </source>
</evidence>